<reference evidence="8" key="1">
    <citation type="journal article" date="2014" name="Int. J. Syst. Evol. Microbiol.">
        <title>Complete genome sequence of Corynebacterium casei LMG S-19264T (=DSM 44701T), isolated from a smear-ripened cheese.</title>
        <authorList>
            <consortium name="US DOE Joint Genome Institute (JGI-PGF)"/>
            <person name="Walter F."/>
            <person name="Albersmeier A."/>
            <person name="Kalinowski J."/>
            <person name="Ruckert C."/>
        </authorList>
    </citation>
    <scope>NUCLEOTIDE SEQUENCE</scope>
    <source>
        <strain evidence="8">KCTC 32337</strain>
    </source>
</reference>
<dbReference type="EMBL" id="BMZC01000010">
    <property type="protein sequence ID" value="GGZ73160.1"/>
    <property type="molecule type" value="Genomic_DNA"/>
</dbReference>
<dbReference type="GO" id="GO:0022857">
    <property type="term" value="F:transmembrane transporter activity"/>
    <property type="evidence" value="ECO:0007669"/>
    <property type="project" value="InterPro"/>
</dbReference>
<feature type="domain" description="Major facilitator superfamily (MFS) profile" evidence="7">
    <location>
        <begin position="6"/>
        <end position="404"/>
    </location>
</feature>
<feature type="transmembrane region" description="Helical" evidence="6">
    <location>
        <begin position="71"/>
        <end position="90"/>
    </location>
</feature>
<comment type="caution">
    <text evidence="8">The sequence shown here is derived from an EMBL/GenBank/DDBJ whole genome shotgun (WGS) entry which is preliminary data.</text>
</comment>
<dbReference type="InterPro" id="IPR050375">
    <property type="entry name" value="MFS_TsgA-like"/>
</dbReference>
<evidence type="ECO:0000259" key="7">
    <source>
        <dbReference type="PROSITE" id="PS50850"/>
    </source>
</evidence>
<dbReference type="InterPro" id="IPR020846">
    <property type="entry name" value="MFS_dom"/>
</dbReference>
<evidence type="ECO:0000313" key="8">
    <source>
        <dbReference type="EMBL" id="GGZ73160.1"/>
    </source>
</evidence>
<evidence type="ECO:0000256" key="5">
    <source>
        <dbReference type="ARBA" id="ARBA00023136"/>
    </source>
</evidence>
<feature type="transmembrane region" description="Helical" evidence="6">
    <location>
        <begin position="352"/>
        <end position="374"/>
    </location>
</feature>
<keyword evidence="3 6" id="KW-0812">Transmembrane</keyword>
<dbReference type="Gene3D" id="1.20.1250.20">
    <property type="entry name" value="MFS general substrate transporter like domains"/>
    <property type="match status" value="2"/>
</dbReference>
<feature type="transmembrane region" description="Helical" evidence="6">
    <location>
        <begin position="206"/>
        <end position="228"/>
    </location>
</feature>
<evidence type="ECO:0000256" key="3">
    <source>
        <dbReference type="ARBA" id="ARBA00022692"/>
    </source>
</evidence>
<feature type="transmembrane region" description="Helical" evidence="6">
    <location>
        <begin position="96"/>
        <end position="118"/>
    </location>
</feature>
<evidence type="ECO:0000256" key="4">
    <source>
        <dbReference type="ARBA" id="ARBA00022989"/>
    </source>
</evidence>
<feature type="transmembrane region" description="Helical" evidence="6">
    <location>
        <begin position="248"/>
        <end position="269"/>
    </location>
</feature>
<dbReference type="PANTHER" id="PTHR43702:SF11">
    <property type="entry name" value="L-FUCOSE-PROTON SYMPORTER"/>
    <property type="match status" value="1"/>
</dbReference>
<feature type="transmembrane region" description="Helical" evidence="6">
    <location>
        <begin position="162"/>
        <end position="185"/>
    </location>
</feature>
<keyword evidence="2" id="KW-1003">Cell membrane</keyword>
<feature type="transmembrane region" description="Helical" evidence="6">
    <location>
        <begin position="7"/>
        <end position="28"/>
    </location>
</feature>
<name>A0A8H9IHP6_9ALTE</name>
<evidence type="ECO:0000256" key="1">
    <source>
        <dbReference type="ARBA" id="ARBA00004429"/>
    </source>
</evidence>
<dbReference type="InterPro" id="IPR036259">
    <property type="entry name" value="MFS_trans_sf"/>
</dbReference>
<evidence type="ECO:0000313" key="9">
    <source>
        <dbReference type="Proteomes" id="UP000622604"/>
    </source>
</evidence>
<proteinExistence type="predicted"/>
<accession>A0A8H9IHP6</accession>
<organism evidence="8 9">
    <name type="scientific">Paraglaciecola chathamensis</name>
    <dbReference type="NCBI Taxonomy" id="368405"/>
    <lineage>
        <taxon>Bacteria</taxon>
        <taxon>Pseudomonadati</taxon>
        <taxon>Pseudomonadota</taxon>
        <taxon>Gammaproteobacteria</taxon>
        <taxon>Alteromonadales</taxon>
        <taxon>Alteromonadaceae</taxon>
        <taxon>Paraglaciecola</taxon>
    </lineage>
</organism>
<gene>
    <name evidence="8" type="ORF">GCM10011274_34460</name>
</gene>
<sequence>MNRMLTIIAISLCYFVFAVLLNSVGTVILQSITSFDVSKTDASTLEGFKDLSIAFVSFFIASFIPRIGYQVALCLGLVLVAVVCLLTPMFAEFYFIKVLFAAIGTAFALVKISVYSLIGQLSSNTKTHSSLMNTVEGIFMVGVLSGYWIFSGFIDPNDPASLAWLNVYYLLGGMITIAAIFVYFVPIEREPFTEAQTGALSEFLDMLKLTYQPLVLMFVISVFLYVLVEQGIGSWLPTFNREVLGLPVDISIQLTSIFAAMIAIGRLLAGFLLRFVPWYIFINGCLVMMFLTILLTLPMTQVSESQVVTGIFDAPLAAYLLPAIGLFMAPIYPLINSVVLSALPNKQHAKMTGLIVIFSALGGTFGSILTGVIFEKFGGQHAFYMSLIPIVMIMCSLFIFKKLSANRRSTLVKGA</sequence>
<keyword evidence="5 6" id="KW-0472">Membrane</keyword>
<dbReference type="Proteomes" id="UP000622604">
    <property type="component" value="Unassembled WGS sequence"/>
</dbReference>
<feature type="transmembrane region" description="Helical" evidence="6">
    <location>
        <begin position="317"/>
        <end position="340"/>
    </location>
</feature>
<feature type="transmembrane region" description="Helical" evidence="6">
    <location>
        <begin position="130"/>
        <end position="150"/>
    </location>
</feature>
<reference evidence="8" key="2">
    <citation type="submission" date="2020-09" db="EMBL/GenBank/DDBJ databases">
        <authorList>
            <person name="Sun Q."/>
            <person name="Kim S."/>
        </authorList>
    </citation>
    <scope>NUCLEOTIDE SEQUENCE</scope>
    <source>
        <strain evidence="8">KCTC 32337</strain>
    </source>
</reference>
<dbReference type="GO" id="GO:0005886">
    <property type="term" value="C:plasma membrane"/>
    <property type="evidence" value="ECO:0007669"/>
    <property type="project" value="UniProtKB-SubCell"/>
</dbReference>
<dbReference type="PROSITE" id="PS50850">
    <property type="entry name" value="MFS"/>
    <property type="match status" value="1"/>
</dbReference>
<comment type="subcellular location">
    <subcellularLocation>
        <location evidence="1">Cell inner membrane</location>
        <topology evidence="1">Multi-pass membrane protein</topology>
    </subcellularLocation>
</comment>
<feature type="transmembrane region" description="Helical" evidence="6">
    <location>
        <begin position="276"/>
        <end position="297"/>
    </location>
</feature>
<dbReference type="AlphaFoldDB" id="A0A8H9IHP6"/>
<protein>
    <submittedName>
        <fullName evidence="8">MFS transporter</fullName>
    </submittedName>
</protein>
<dbReference type="Pfam" id="PF07690">
    <property type="entry name" value="MFS_1"/>
    <property type="match status" value="1"/>
</dbReference>
<dbReference type="PANTHER" id="PTHR43702">
    <property type="entry name" value="L-FUCOSE-PROTON SYMPORTER"/>
    <property type="match status" value="1"/>
</dbReference>
<keyword evidence="4 6" id="KW-1133">Transmembrane helix</keyword>
<feature type="transmembrane region" description="Helical" evidence="6">
    <location>
        <begin position="48"/>
        <end position="64"/>
    </location>
</feature>
<feature type="transmembrane region" description="Helical" evidence="6">
    <location>
        <begin position="380"/>
        <end position="400"/>
    </location>
</feature>
<dbReference type="SUPFAM" id="SSF103473">
    <property type="entry name" value="MFS general substrate transporter"/>
    <property type="match status" value="1"/>
</dbReference>
<evidence type="ECO:0000256" key="2">
    <source>
        <dbReference type="ARBA" id="ARBA00022475"/>
    </source>
</evidence>
<evidence type="ECO:0000256" key="6">
    <source>
        <dbReference type="SAM" id="Phobius"/>
    </source>
</evidence>
<dbReference type="InterPro" id="IPR011701">
    <property type="entry name" value="MFS"/>
</dbReference>